<dbReference type="AlphaFoldDB" id="A0A8J7H9A0"/>
<evidence type="ECO:0000313" key="2">
    <source>
        <dbReference type="EMBL" id="MBH1940925.1"/>
    </source>
</evidence>
<dbReference type="EMBL" id="JAEAGR010000007">
    <property type="protein sequence ID" value="MBH1940925.1"/>
    <property type="molecule type" value="Genomic_DNA"/>
</dbReference>
<evidence type="ECO:0000313" key="3">
    <source>
        <dbReference type="Proteomes" id="UP000623269"/>
    </source>
</evidence>
<organism evidence="2 3">
    <name type="scientific">Mobilitalea sibirica</name>
    <dbReference type="NCBI Taxonomy" id="1462919"/>
    <lineage>
        <taxon>Bacteria</taxon>
        <taxon>Bacillati</taxon>
        <taxon>Bacillota</taxon>
        <taxon>Clostridia</taxon>
        <taxon>Lachnospirales</taxon>
        <taxon>Lachnospiraceae</taxon>
        <taxon>Mobilitalea</taxon>
    </lineage>
</organism>
<feature type="transmembrane region" description="Helical" evidence="1">
    <location>
        <begin position="195"/>
        <end position="217"/>
    </location>
</feature>
<dbReference type="RefSeq" id="WP_197661149.1">
    <property type="nucleotide sequence ID" value="NZ_JAEAGR010000007.1"/>
</dbReference>
<keyword evidence="3" id="KW-1185">Reference proteome</keyword>
<accession>A0A8J7H9A0</accession>
<comment type="caution">
    <text evidence="2">The sequence shown here is derived from an EMBL/GenBank/DDBJ whole genome shotgun (WGS) entry which is preliminary data.</text>
</comment>
<proteinExistence type="predicted"/>
<protein>
    <submittedName>
        <fullName evidence="2">Pr6Pr family membrane protein</fullName>
    </submittedName>
</protein>
<dbReference type="InterPro" id="IPR049713">
    <property type="entry name" value="Pr6Pr-like"/>
</dbReference>
<evidence type="ECO:0000256" key="1">
    <source>
        <dbReference type="SAM" id="Phobius"/>
    </source>
</evidence>
<feature type="transmembrane region" description="Helical" evidence="1">
    <location>
        <begin position="12"/>
        <end position="33"/>
    </location>
</feature>
<feature type="transmembrane region" description="Helical" evidence="1">
    <location>
        <begin position="145"/>
        <end position="168"/>
    </location>
</feature>
<feature type="transmembrane region" description="Helical" evidence="1">
    <location>
        <begin position="81"/>
        <end position="104"/>
    </location>
</feature>
<sequence>MEITVLKRKTFYIGMLLKLGVIISCCIGIYYTAGGKGFMGSSSMWLYFTIQSNAWIAFISFIFLIYDILNRNREISNRFYILKFIFTVSILLTFVVFAVLLSPLMPLDYLISPSNIFLHNITPILAVIDFILCDYKYESKWTHILYVLIMPLLYVTFTLILSFSGIMFGKEIVPYFFLNYEKLGWLSINQYGMGVLYWIIILLILLLGMGTGLLMILKVRKRKLH</sequence>
<dbReference type="NCBIfam" id="NF038065">
    <property type="entry name" value="Pr6Pr"/>
    <property type="match status" value="1"/>
</dbReference>
<keyword evidence="1" id="KW-0472">Membrane</keyword>
<keyword evidence="1" id="KW-1133">Transmembrane helix</keyword>
<gene>
    <name evidence="2" type="ORF">I5677_08485</name>
</gene>
<reference evidence="2" key="1">
    <citation type="submission" date="2020-12" db="EMBL/GenBank/DDBJ databases">
        <title>M. sibirica DSM 26468T genome.</title>
        <authorList>
            <person name="Thieme N."/>
            <person name="Rettenmaier R."/>
            <person name="Zverlov V."/>
            <person name="Liebl W."/>
        </authorList>
    </citation>
    <scope>NUCLEOTIDE SEQUENCE</scope>
    <source>
        <strain evidence="2">DSM 26468</strain>
    </source>
</reference>
<name>A0A8J7H9A0_9FIRM</name>
<feature type="transmembrane region" description="Helical" evidence="1">
    <location>
        <begin position="116"/>
        <end position="133"/>
    </location>
</feature>
<keyword evidence="1" id="KW-0812">Transmembrane</keyword>
<dbReference type="Proteomes" id="UP000623269">
    <property type="component" value="Unassembled WGS sequence"/>
</dbReference>
<feature type="transmembrane region" description="Helical" evidence="1">
    <location>
        <begin position="45"/>
        <end position="69"/>
    </location>
</feature>